<evidence type="ECO:0000313" key="3">
    <source>
        <dbReference type="EMBL" id="KAK3338899.1"/>
    </source>
</evidence>
<comment type="similarity">
    <text evidence="1">Belongs to the methyltransferase superfamily. LaeA methyltransferase family.</text>
</comment>
<evidence type="ECO:0000313" key="4">
    <source>
        <dbReference type="Proteomes" id="UP001278500"/>
    </source>
</evidence>
<dbReference type="AlphaFoldDB" id="A0AAE0MP31"/>
<comment type="caution">
    <text evidence="3">The sequence shown here is derived from an EMBL/GenBank/DDBJ whole genome shotgun (WGS) entry which is preliminary data.</text>
</comment>
<dbReference type="Gene3D" id="3.40.50.150">
    <property type="entry name" value="Vaccinia Virus protein VP39"/>
    <property type="match status" value="1"/>
</dbReference>
<gene>
    <name evidence="3" type="ORF">B0H65DRAFT_283853</name>
</gene>
<dbReference type="Proteomes" id="UP001278500">
    <property type="component" value="Unassembled WGS sequence"/>
</dbReference>
<accession>A0AAE0MP31</accession>
<feature type="region of interest" description="Disordered" evidence="2">
    <location>
        <begin position="1"/>
        <end position="41"/>
    </location>
</feature>
<dbReference type="Pfam" id="PF13489">
    <property type="entry name" value="Methyltransf_23"/>
    <property type="match status" value="1"/>
</dbReference>
<name>A0AAE0MP31_9PEZI</name>
<dbReference type="GO" id="GO:0032259">
    <property type="term" value="P:methylation"/>
    <property type="evidence" value="ECO:0007669"/>
    <property type="project" value="UniProtKB-KW"/>
</dbReference>
<dbReference type="SUPFAM" id="SSF53335">
    <property type="entry name" value="S-adenosyl-L-methionine-dependent methyltransferases"/>
    <property type="match status" value="1"/>
</dbReference>
<organism evidence="3 4">
    <name type="scientific">Neurospora tetraspora</name>
    <dbReference type="NCBI Taxonomy" id="94610"/>
    <lineage>
        <taxon>Eukaryota</taxon>
        <taxon>Fungi</taxon>
        <taxon>Dikarya</taxon>
        <taxon>Ascomycota</taxon>
        <taxon>Pezizomycotina</taxon>
        <taxon>Sordariomycetes</taxon>
        <taxon>Sordariomycetidae</taxon>
        <taxon>Sordariales</taxon>
        <taxon>Sordariaceae</taxon>
        <taxon>Neurospora</taxon>
    </lineage>
</organism>
<dbReference type="PANTHER" id="PTHR43591">
    <property type="entry name" value="METHYLTRANSFERASE"/>
    <property type="match status" value="1"/>
</dbReference>
<dbReference type="CDD" id="cd02440">
    <property type="entry name" value="AdoMet_MTases"/>
    <property type="match status" value="1"/>
</dbReference>
<keyword evidence="3" id="KW-0489">Methyltransferase</keyword>
<dbReference type="GeneID" id="87860069"/>
<dbReference type="InterPro" id="IPR029063">
    <property type="entry name" value="SAM-dependent_MTases_sf"/>
</dbReference>
<dbReference type="GO" id="GO:0008168">
    <property type="term" value="F:methyltransferase activity"/>
    <property type="evidence" value="ECO:0007669"/>
    <property type="project" value="UniProtKB-KW"/>
</dbReference>
<reference evidence="3" key="2">
    <citation type="submission" date="2023-06" db="EMBL/GenBank/DDBJ databases">
        <authorList>
            <consortium name="Lawrence Berkeley National Laboratory"/>
            <person name="Haridas S."/>
            <person name="Hensen N."/>
            <person name="Bonometti L."/>
            <person name="Westerberg I."/>
            <person name="Brannstrom I.O."/>
            <person name="Guillou S."/>
            <person name="Cros-Aarteil S."/>
            <person name="Calhoun S."/>
            <person name="Kuo A."/>
            <person name="Mondo S."/>
            <person name="Pangilinan J."/>
            <person name="Riley R."/>
            <person name="Labutti K."/>
            <person name="Andreopoulos B."/>
            <person name="Lipzen A."/>
            <person name="Chen C."/>
            <person name="Yanf M."/>
            <person name="Daum C."/>
            <person name="Ng V."/>
            <person name="Clum A."/>
            <person name="Steindorff A."/>
            <person name="Ohm R."/>
            <person name="Martin F."/>
            <person name="Silar P."/>
            <person name="Natvig D."/>
            <person name="Lalanne C."/>
            <person name="Gautier V."/>
            <person name="Ament-Velasquez S.L."/>
            <person name="Kruys A."/>
            <person name="Hutchinson M.I."/>
            <person name="Powell A.J."/>
            <person name="Barry K."/>
            <person name="Miller A.N."/>
            <person name="Grigoriev I.V."/>
            <person name="Debuchy R."/>
            <person name="Gladieux P."/>
            <person name="Thoren M.H."/>
            <person name="Johannesson H."/>
        </authorList>
    </citation>
    <scope>NUCLEOTIDE SEQUENCE</scope>
    <source>
        <strain evidence="3">CBS 560.94</strain>
    </source>
</reference>
<dbReference type="EMBL" id="JAUEPP010000007">
    <property type="protein sequence ID" value="KAK3338899.1"/>
    <property type="molecule type" value="Genomic_DNA"/>
</dbReference>
<protein>
    <submittedName>
        <fullName evidence="3">S-adenosyl-L-methionine-dependent methyltransferase</fullName>
    </submittedName>
</protein>
<proteinExistence type="inferred from homology"/>
<sequence length="373" mass="41932">MSSSTQNPQSPKSPQSPKGKATSPAPAAAPTPLSAEAQDAAGILPATHWTEQPLPEEDVDDGASSIGSFTSTTASLSSSIFQYREVHGRTYHAEIGNAESWEPNDQRHVDAMEIFHHAILVHMGGKLYFSPLEQKKVQKVLDIATGAGLWVIDFADEFPNAEVIGTDVSPIQPSWVPPNVKFELDDCNREWTWPENTFDFINFRFLNGIVDDWYTLFRNAYRVAKPGGYVESYATGCRFLCGDGTLKEGCALEQWGKVYQEGGRKLGRTFAVYEEDLQRKGMEAAGFIDIEFRDIQIPVGGWHPEKEANERGLWWKLAIEGDLEGYINYLWNSVLGWTPDEAKAFTRYMRRDLNDPKIHGYFMARVAWGRKPE</sequence>
<dbReference type="PANTHER" id="PTHR43591:SF10">
    <property type="entry name" value="ABC TRANSMEMBRANE TYPE-1 DOMAIN-CONTAINING PROTEIN-RELATED"/>
    <property type="match status" value="1"/>
</dbReference>
<feature type="compositionally biased region" description="Low complexity" evidence="2">
    <location>
        <begin position="1"/>
        <end position="37"/>
    </location>
</feature>
<keyword evidence="3" id="KW-0808">Transferase</keyword>
<keyword evidence="4" id="KW-1185">Reference proteome</keyword>
<reference evidence="3" key="1">
    <citation type="journal article" date="2023" name="Mol. Phylogenet. Evol.">
        <title>Genome-scale phylogeny and comparative genomics of the fungal order Sordariales.</title>
        <authorList>
            <person name="Hensen N."/>
            <person name="Bonometti L."/>
            <person name="Westerberg I."/>
            <person name="Brannstrom I.O."/>
            <person name="Guillou S."/>
            <person name="Cros-Aarteil S."/>
            <person name="Calhoun S."/>
            <person name="Haridas S."/>
            <person name="Kuo A."/>
            <person name="Mondo S."/>
            <person name="Pangilinan J."/>
            <person name="Riley R."/>
            <person name="LaButti K."/>
            <person name="Andreopoulos B."/>
            <person name="Lipzen A."/>
            <person name="Chen C."/>
            <person name="Yan M."/>
            <person name="Daum C."/>
            <person name="Ng V."/>
            <person name="Clum A."/>
            <person name="Steindorff A."/>
            <person name="Ohm R.A."/>
            <person name="Martin F."/>
            <person name="Silar P."/>
            <person name="Natvig D.O."/>
            <person name="Lalanne C."/>
            <person name="Gautier V."/>
            <person name="Ament-Velasquez S.L."/>
            <person name="Kruys A."/>
            <person name="Hutchinson M.I."/>
            <person name="Powell A.J."/>
            <person name="Barry K."/>
            <person name="Miller A.N."/>
            <person name="Grigoriev I.V."/>
            <person name="Debuchy R."/>
            <person name="Gladieux P."/>
            <person name="Hiltunen Thoren M."/>
            <person name="Johannesson H."/>
        </authorList>
    </citation>
    <scope>NUCLEOTIDE SEQUENCE</scope>
    <source>
        <strain evidence="3">CBS 560.94</strain>
    </source>
</reference>
<dbReference type="RefSeq" id="XP_062678259.1">
    <property type="nucleotide sequence ID" value="XM_062822915.1"/>
</dbReference>
<evidence type="ECO:0000256" key="2">
    <source>
        <dbReference type="SAM" id="MobiDB-lite"/>
    </source>
</evidence>
<evidence type="ECO:0000256" key="1">
    <source>
        <dbReference type="ARBA" id="ARBA00038158"/>
    </source>
</evidence>